<dbReference type="InterPro" id="IPR015927">
    <property type="entry name" value="Peptidase_S24_S26A/B/C"/>
</dbReference>
<keyword evidence="9" id="KW-0804">Transcription</keyword>
<accession>A0A0J1FTB4</accession>
<dbReference type="PRINTS" id="PR00726">
    <property type="entry name" value="LEXASERPTASE"/>
</dbReference>
<dbReference type="EC" id="3.4.21.88" evidence="14"/>
<evidence type="ECO:0000256" key="1">
    <source>
        <dbReference type="ARBA" id="ARBA00007484"/>
    </source>
</evidence>
<dbReference type="InterPro" id="IPR006200">
    <property type="entry name" value="LexA"/>
</dbReference>
<dbReference type="Pfam" id="PF01381">
    <property type="entry name" value="HTH_3"/>
    <property type="match status" value="1"/>
</dbReference>
<dbReference type="Gene3D" id="2.10.109.10">
    <property type="entry name" value="Umud Fragment, subunit A"/>
    <property type="match status" value="1"/>
</dbReference>
<evidence type="ECO:0000256" key="7">
    <source>
        <dbReference type="ARBA" id="ARBA00023015"/>
    </source>
</evidence>
<keyword evidence="15" id="KW-1185">Reference proteome</keyword>
<keyword evidence="10" id="KW-0234">DNA repair</keyword>
<evidence type="ECO:0000313" key="15">
    <source>
        <dbReference type="Proteomes" id="UP000036356"/>
    </source>
</evidence>
<evidence type="ECO:0000256" key="3">
    <source>
        <dbReference type="ARBA" id="ARBA00022705"/>
    </source>
</evidence>
<evidence type="ECO:0000313" key="14">
    <source>
        <dbReference type="EMBL" id="KLU66714.1"/>
    </source>
</evidence>
<reference evidence="14 15" key="1">
    <citation type="submission" date="2015-06" db="EMBL/GenBank/DDBJ databases">
        <title>Draft genome of the moderately acidophilic sulfate reducer Candidatus Desulfosporosinus acididurans strain M1.</title>
        <authorList>
            <person name="Poehlein A."/>
            <person name="Petzsch P."/>
            <person name="Johnson B.D."/>
            <person name="Schloemann M."/>
            <person name="Daniel R."/>
            <person name="Muehling M."/>
        </authorList>
    </citation>
    <scope>NUCLEOTIDE SEQUENCE [LARGE SCALE GENOMIC DNA]</scope>
    <source>
        <strain evidence="14 15">M1</strain>
    </source>
</reference>
<keyword evidence="3" id="KW-0235">DNA replication</keyword>
<evidence type="ECO:0000256" key="12">
    <source>
        <dbReference type="RuleBase" id="RU003991"/>
    </source>
</evidence>
<dbReference type="GO" id="GO:0006281">
    <property type="term" value="P:DNA repair"/>
    <property type="evidence" value="ECO:0007669"/>
    <property type="project" value="UniProtKB-KW"/>
</dbReference>
<name>A0A0J1FTB4_9FIRM</name>
<keyword evidence="4" id="KW-0227">DNA damage</keyword>
<evidence type="ECO:0000256" key="9">
    <source>
        <dbReference type="ARBA" id="ARBA00023163"/>
    </source>
</evidence>
<dbReference type="InterPro" id="IPR010982">
    <property type="entry name" value="Lambda_DNA-bd_dom_sf"/>
</dbReference>
<dbReference type="EMBL" id="LDZY01000004">
    <property type="protein sequence ID" value="KLU66714.1"/>
    <property type="molecule type" value="Genomic_DNA"/>
</dbReference>
<evidence type="ECO:0000256" key="8">
    <source>
        <dbReference type="ARBA" id="ARBA00023125"/>
    </source>
</evidence>
<keyword evidence="8" id="KW-0238">DNA-binding</keyword>
<evidence type="ECO:0000256" key="11">
    <source>
        <dbReference type="ARBA" id="ARBA00023236"/>
    </source>
</evidence>
<dbReference type="InterPro" id="IPR039418">
    <property type="entry name" value="LexA-like"/>
</dbReference>
<dbReference type="GO" id="GO:0009432">
    <property type="term" value="P:SOS response"/>
    <property type="evidence" value="ECO:0007669"/>
    <property type="project" value="UniProtKB-KW"/>
</dbReference>
<keyword evidence="6 12" id="KW-0068">Autocatalytic cleavage</keyword>
<dbReference type="PANTHER" id="PTHR33516:SF2">
    <property type="entry name" value="LEXA REPRESSOR-RELATED"/>
    <property type="match status" value="1"/>
</dbReference>
<dbReference type="RefSeq" id="WP_047809258.1">
    <property type="nucleotide sequence ID" value="NZ_LDZY01000004.1"/>
</dbReference>
<dbReference type="InterPro" id="IPR001387">
    <property type="entry name" value="Cro/C1-type_HTH"/>
</dbReference>
<dbReference type="GO" id="GO:0045892">
    <property type="term" value="P:negative regulation of DNA-templated transcription"/>
    <property type="evidence" value="ECO:0007669"/>
    <property type="project" value="InterPro"/>
</dbReference>
<keyword evidence="11" id="KW-0742">SOS response</keyword>
<dbReference type="InterPro" id="IPR006197">
    <property type="entry name" value="Peptidase_S24_LexA"/>
</dbReference>
<evidence type="ECO:0000256" key="4">
    <source>
        <dbReference type="ARBA" id="ARBA00022763"/>
    </source>
</evidence>
<dbReference type="CDD" id="cd06529">
    <property type="entry name" value="S24_LexA-like"/>
    <property type="match status" value="1"/>
</dbReference>
<dbReference type="AlphaFoldDB" id="A0A0J1FTB4"/>
<comment type="similarity">
    <text evidence="1 12">Belongs to the peptidase S24 family.</text>
</comment>
<keyword evidence="7" id="KW-0805">Transcription regulation</keyword>
<dbReference type="SUPFAM" id="SSF51306">
    <property type="entry name" value="LexA/Signal peptidase"/>
    <property type="match status" value="1"/>
</dbReference>
<dbReference type="SUPFAM" id="SSF47413">
    <property type="entry name" value="lambda repressor-like DNA-binding domains"/>
    <property type="match status" value="1"/>
</dbReference>
<evidence type="ECO:0000256" key="2">
    <source>
        <dbReference type="ARBA" id="ARBA00022491"/>
    </source>
</evidence>
<dbReference type="InterPro" id="IPR050077">
    <property type="entry name" value="LexA_repressor"/>
</dbReference>
<dbReference type="PATRIC" id="fig|476652.3.peg.1418"/>
<keyword evidence="5 12" id="KW-0378">Hydrolase</keyword>
<evidence type="ECO:0000256" key="10">
    <source>
        <dbReference type="ARBA" id="ARBA00023204"/>
    </source>
</evidence>
<dbReference type="NCBIfam" id="TIGR00498">
    <property type="entry name" value="lexA"/>
    <property type="match status" value="1"/>
</dbReference>
<evidence type="ECO:0000256" key="5">
    <source>
        <dbReference type="ARBA" id="ARBA00022801"/>
    </source>
</evidence>
<dbReference type="InterPro" id="IPR036286">
    <property type="entry name" value="LexA/Signal_pep-like_sf"/>
</dbReference>
<dbReference type="STRING" id="476652.DEAC_c13820"/>
<comment type="caution">
    <text evidence="14">The sequence shown here is derived from an EMBL/GenBank/DDBJ whole genome shotgun (WGS) entry which is preliminary data.</text>
</comment>
<dbReference type="Pfam" id="PF00717">
    <property type="entry name" value="Peptidase_S24"/>
    <property type="match status" value="1"/>
</dbReference>
<dbReference type="GO" id="GO:0006260">
    <property type="term" value="P:DNA replication"/>
    <property type="evidence" value="ECO:0007669"/>
    <property type="project" value="UniProtKB-KW"/>
</dbReference>
<sequence length="212" mass="23996">MNNKAFDQEKFAERLIKLMTENNDTIYSLAEYLHLSPSAISRYTSGSMKPKILTIDAISTKYRVNPTWLMGCDVDKYLETDKSTRTFKRVPLVGTIAAGIPILAQQNIEGFEFVPEDINVDFCLRVKGDSMTGARILDGDIVFIRQQSEVETGEIAAVMIDGEATLKRVYKINSSIILRPENPNYPEQVYSKRDMKDVSILGKAIRFQSEVR</sequence>
<dbReference type="GO" id="GO:0004252">
    <property type="term" value="F:serine-type endopeptidase activity"/>
    <property type="evidence" value="ECO:0007669"/>
    <property type="project" value="UniProtKB-EC"/>
</dbReference>
<dbReference type="Proteomes" id="UP000036356">
    <property type="component" value="Unassembled WGS sequence"/>
</dbReference>
<evidence type="ECO:0000256" key="6">
    <source>
        <dbReference type="ARBA" id="ARBA00022813"/>
    </source>
</evidence>
<dbReference type="PANTHER" id="PTHR33516">
    <property type="entry name" value="LEXA REPRESSOR"/>
    <property type="match status" value="1"/>
</dbReference>
<dbReference type="PROSITE" id="PS50943">
    <property type="entry name" value="HTH_CROC1"/>
    <property type="match status" value="1"/>
</dbReference>
<dbReference type="CDD" id="cd00093">
    <property type="entry name" value="HTH_XRE"/>
    <property type="match status" value="1"/>
</dbReference>
<dbReference type="Gene3D" id="1.10.260.40">
    <property type="entry name" value="lambda repressor-like DNA-binding domains"/>
    <property type="match status" value="1"/>
</dbReference>
<gene>
    <name evidence="14" type="primary">lexA_2</name>
    <name evidence="14" type="ORF">DEAC_c13820</name>
</gene>
<dbReference type="GO" id="GO:0003677">
    <property type="term" value="F:DNA binding"/>
    <property type="evidence" value="ECO:0007669"/>
    <property type="project" value="UniProtKB-KW"/>
</dbReference>
<keyword evidence="2" id="KW-0678">Repressor</keyword>
<dbReference type="SMART" id="SM00530">
    <property type="entry name" value="HTH_XRE"/>
    <property type="match status" value="1"/>
</dbReference>
<feature type="domain" description="HTH cro/C1-type" evidence="13">
    <location>
        <begin position="15"/>
        <end position="69"/>
    </location>
</feature>
<protein>
    <submittedName>
        <fullName evidence="14">LexA repressor</fullName>
        <ecNumber evidence="14">3.4.21.88</ecNumber>
    </submittedName>
</protein>
<organism evidence="14 15">
    <name type="scientific">Desulfosporosinus acididurans</name>
    <dbReference type="NCBI Taxonomy" id="476652"/>
    <lineage>
        <taxon>Bacteria</taxon>
        <taxon>Bacillati</taxon>
        <taxon>Bacillota</taxon>
        <taxon>Clostridia</taxon>
        <taxon>Eubacteriales</taxon>
        <taxon>Desulfitobacteriaceae</taxon>
        <taxon>Desulfosporosinus</taxon>
    </lineage>
</organism>
<evidence type="ECO:0000259" key="13">
    <source>
        <dbReference type="PROSITE" id="PS50943"/>
    </source>
</evidence>
<proteinExistence type="inferred from homology"/>